<evidence type="ECO:0000313" key="2">
    <source>
        <dbReference type="EMBL" id="CRK86351.1"/>
    </source>
</evidence>
<protein>
    <submittedName>
        <fullName evidence="2">CLUMA_CG000089, isoform A</fullName>
    </submittedName>
</protein>
<organism evidence="2 3">
    <name type="scientific">Clunio marinus</name>
    <dbReference type="NCBI Taxonomy" id="568069"/>
    <lineage>
        <taxon>Eukaryota</taxon>
        <taxon>Metazoa</taxon>
        <taxon>Ecdysozoa</taxon>
        <taxon>Arthropoda</taxon>
        <taxon>Hexapoda</taxon>
        <taxon>Insecta</taxon>
        <taxon>Pterygota</taxon>
        <taxon>Neoptera</taxon>
        <taxon>Endopterygota</taxon>
        <taxon>Diptera</taxon>
        <taxon>Nematocera</taxon>
        <taxon>Chironomoidea</taxon>
        <taxon>Chironomidae</taxon>
        <taxon>Clunio</taxon>
    </lineage>
</organism>
<feature type="region of interest" description="Disordered" evidence="1">
    <location>
        <begin position="212"/>
        <end position="232"/>
    </location>
</feature>
<sequence length="297" mass="34882">MEEFSVLRTPAYPKYHGLLSQPHYSDRHGYAITYYEPIYDVDLKIPGLGIAEFPFVPIQHIRSNRSRRPFVPRHLTEEDMIQINLRATRKAKDIMKDFHPAQKASYESLRDFRTKKEIESRMDDIRESCANVHNYYRKAAKYDFTRDKLFNPKSTVRFEDKDTLKDIILESNVDHINDIKVKLGEDNNNHRERFRMLSAGCKKEVKEEKIATDSVDADEPLKSSSRRTSRDVRADQLKELQERIKNQESASDCFERTFGRHLSKLRGEVNDLTNLTDGFIGDTRYRSFKAHQVTGRF</sequence>
<keyword evidence="3" id="KW-1185">Reference proteome</keyword>
<reference evidence="2 3" key="1">
    <citation type="submission" date="2015-04" db="EMBL/GenBank/DDBJ databases">
        <authorList>
            <person name="Syromyatnikov M.Y."/>
            <person name="Popov V.N."/>
        </authorList>
    </citation>
    <scope>NUCLEOTIDE SEQUENCE [LARGE SCALE GENOMIC DNA]</scope>
</reference>
<name>A0A1J1HEG9_9DIPT</name>
<gene>
    <name evidence="2" type="ORF">CLUMA_CG000089</name>
</gene>
<evidence type="ECO:0000313" key="3">
    <source>
        <dbReference type="Proteomes" id="UP000183832"/>
    </source>
</evidence>
<evidence type="ECO:0000256" key="1">
    <source>
        <dbReference type="SAM" id="MobiDB-lite"/>
    </source>
</evidence>
<accession>A0A1J1HEG9</accession>
<dbReference type="EMBL" id="CVRI01000001">
    <property type="protein sequence ID" value="CRK86351.1"/>
    <property type="molecule type" value="Genomic_DNA"/>
</dbReference>
<dbReference type="AlphaFoldDB" id="A0A1J1HEG9"/>
<dbReference type="Proteomes" id="UP000183832">
    <property type="component" value="Unassembled WGS sequence"/>
</dbReference>
<proteinExistence type="predicted"/>